<sequence length="119" mass="13345">CEQTHSTLDETPHFCLSYTSTCCKFCRLWVAALTSRRNHKDLFRLFVDLAKPDSYLVKEVSTFRPCYHQTSAISSSQSSKFLSRHAGAGGTAANGLYLVELRRDLAVQSIIQLGQGIWT</sequence>
<dbReference type="AlphaFoldDB" id="A0A4Y2S617"/>
<reference evidence="1 2" key="1">
    <citation type="journal article" date="2019" name="Sci. Rep.">
        <title>Orb-weaving spider Araneus ventricosus genome elucidates the spidroin gene catalogue.</title>
        <authorList>
            <person name="Kono N."/>
            <person name="Nakamura H."/>
            <person name="Ohtoshi R."/>
            <person name="Moran D.A.P."/>
            <person name="Shinohara A."/>
            <person name="Yoshida Y."/>
            <person name="Fujiwara M."/>
            <person name="Mori M."/>
            <person name="Tomita M."/>
            <person name="Arakawa K."/>
        </authorList>
    </citation>
    <scope>NUCLEOTIDE SEQUENCE [LARGE SCALE GENOMIC DNA]</scope>
</reference>
<protein>
    <submittedName>
        <fullName evidence="1">Uncharacterized protein</fullName>
    </submittedName>
</protein>
<feature type="non-terminal residue" evidence="1">
    <location>
        <position position="1"/>
    </location>
</feature>
<gene>
    <name evidence="1" type="ORF">AVEN_134554_1</name>
</gene>
<name>A0A4Y2S617_ARAVE</name>
<dbReference type="EMBL" id="BGPR01149836">
    <property type="protein sequence ID" value="GBN83036.1"/>
    <property type="molecule type" value="Genomic_DNA"/>
</dbReference>
<evidence type="ECO:0000313" key="1">
    <source>
        <dbReference type="EMBL" id="GBN83036.1"/>
    </source>
</evidence>
<accession>A0A4Y2S617</accession>
<proteinExistence type="predicted"/>
<evidence type="ECO:0000313" key="2">
    <source>
        <dbReference type="Proteomes" id="UP000499080"/>
    </source>
</evidence>
<organism evidence="1 2">
    <name type="scientific">Araneus ventricosus</name>
    <name type="common">Orbweaver spider</name>
    <name type="synonym">Epeira ventricosa</name>
    <dbReference type="NCBI Taxonomy" id="182803"/>
    <lineage>
        <taxon>Eukaryota</taxon>
        <taxon>Metazoa</taxon>
        <taxon>Ecdysozoa</taxon>
        <taxon>Arthropoda</taxon>
        <taxon>Chelicerata</taxon>
        <taxon>Arachnida</taxon>
        <taxon>Araneae</taxon>
        <taxon>Araneomorphae</taxon>
        <taxon>Entelegynae</taxon>
        <taxon>Araneoidea</taxon>
        <taxon>Araneidae</taxon>
        <taxon>Araneus</taxon>
    </lineage>
</organism>
<keyword evidence="2" id="KW-1185">Reference proteome</keyword>
<comment type="caution">
    <text evidence="1">The sequence shown here is derived from an EMBL/GenBank/DDBJ whole genome shotgun (WGS) entry which is preliminary data.</text>
</comment>
<dbReference type="Proteomes" id="UP000499080">
    <property type="component" value="Unassembled WGS sequence"/>
</dbReference>